<keyword evidence="2" id="KW-1185">Reference proteome</keyword>
<gene>
    <name evidence="1" type="ORF">NCTC9997_00223</name>
</gene>
<dbReference type="Proteomes" id="UP000267630">
    <property type="component" value="Plasmid 2"/>
</dbReference>
<evidence type="ECO:0000313" key="2">
    <source>
        <dbReference type="Proteomes" id="UP000267630"/>
    </source>
</evidence>
<organism evidence="1 2">
    <name type="scientific">Raoultella terrigena</name>
    <name type="common">Klebsiella terrigena</name>
    <dbReference type="NCBI Taxonomy" id="577"/>
    <lineage>
        <taxon>Bacteria</taxon>
        <taxon>Pseudomonadati</taxon>
        <taxon>Pseudomonadota</taxon>
        <taxon>Gammaproteobacteria</taxon>
        <taxon>Enterobacterales</taxon>
        <taxon>Enterobacteriaceae</taxon>
        <taxon>Klebsiella/Raoultella group</taxon>
        <taxon>Raoultella</taxon>
    </lineage>
</organism>
<dbReference type="EMBL" id="LR134252">
    <property type="protein sequence ID" value="VED43225.1"/>
    <property type="molecule type" value="Genomic_DNA"/>
</dbReference>
<dbReference type="AlphaFoldDB" id="A0A7Z9CPK8"/>
<keyword evidence="1" id="KW-0614">Plasmid</keyword>
<accession>A0A7Z9CPK8</accession>
<name>A0A7Z9CPK8_RAOTE</name>
<protein>
    <submittedName>
        <fullName evidence="1">Uncharacterized protein</fullName>
    </submittedName>
</protein>
<sequence>MSGLFLKVRFTAKLKCPHVGYVSAFAEDVFAPGLELLQGFQHVVLVQTSL</sequence>
<reference evidence="1 2" key="1">
    <citation type="submission" date="2018-12" db="EMBL/GenBank/DDBJ databases">
        <authorList>
            <consortium name="Pathogen Informatics"/>
        </authorList>
    </citation>
    <scope>NUCLEOTIDE SEQUENCE [LARGE SCALE GENOMIC DNA]</scope>
    <source>
        <strain evidence="1 2">NCTC9997</strain>
        <plasmid evidence="1 2">2</plasmid>
    </source>
</reference>
<proteinExistence type="predicted"/>
<evidence type="ECO:0000313" key="1">
    <source>
        <dbReference type="EMBL" id="VED43225.1"/>
    </source>
</evidence>
<geneLocation type="plasmid" evidence="1 2">
    <name>2</name>
</geneLocation>